<dbReference type="Proteomes" id="UP000238095">
    <property type="component" value="Chromosome 1"/>
</dbReference>
<sequence>MAEPFVPCPIFPPYHLWDPYAENFPENRYAFAYLKGFAADCEPFTMTRCCSWYLRAIAPSWRDPQTDYNVATHHLESMLNWGFLHGISLRHWTDEQFIKYLHFRLNPPTSWIGAKACPRYVDGLSIPFSEWEPNQRWRPFQLKLDISQGIAPASVLRMIRRNYSWAAGFFHYCHLNSWVRYPKGQTFTPKEVAATLTAATSHDALSDHEMQWIFNRVSETERKGLNPREVIMYLAFARYTKISIDEVTETPQAPGALAFFVKNEHGCWEWWRPGSSVMSSGKMLSQEFVHHFEDYLRHLGVDSSVPLPQLPFFPQRRNPAAGVSTLRLAVHLADFRDLLGNAAKESPDSLISSSEAKFRKINWTMIRRSSQGYSEY</sequence>
<evidence type="ECO:0000313" key="2">
    <source>
        <dbReference type="Proteomes" id="UP000238095"/>
    </source>
</evidence>
<gene>
    <name evidence="1" type="ORF">CFBP3840_02625</name>
</gene>
<organism evidence="1 2">
    <name type="scientific">Pseudomonas syringae</name>
    <dbReference type="NCBI Taxonomy" id="317"/>
    <lineage>
        <taxon>Bacteria</taxon>
        <taxon>Pseudomonadati</taxon>
        <taxon>Pseudomonadota</taxon>
        <taxon>Gammaproteobacteria</taxon>
        <taxon>Pseudomonadales</taxon>
        <taxon>Pseudomonadaceae</taxon>
        <taxon>Pseudomonas</taxon>
    </lineage>
</organism>
<evidence type="ECO:0000313" key="1">
    <source>
        <dbReference type="EMBL" id="SOS39670.1"/>
    </source>
</evidence>
<protein>
    <recommendedName>
        <fullName evidence="3">Integrase</fullName>
    </recommendedName>
</protein>
<dbReference type="EMBL" id="LT963409">
    <property type="protein sequence ID" value="SOS39670.1"/>
    <property type="molecule type" value="Genomic_DNA"/>
</dbReference>
<dbReference type="RefSeq" id="WP_060403939.1">
    <property type="nucleotide sequence ID" value="NZ_LT963409.1"/>
</dbReference>
<dbReference type="AlphaFoldDB" id="A0A2K4WUT3"/>
<proteinExistence type="predicted"/>
<evidence type="ECO:0008006" key="3">
    <source>
        <dbReference type="Google" id="ProtNLM"/>
    </source>
</evidence>
<reference evidence="1 2" key="1">
    <citation type="submission" date="2017-11" db="EMBL/GenBank/DDBJ databases">
        <authorList>
            <person name="Han C.G."/>
        </authorList>
    </citation>
    <scope>NUCLEOTIDE SEQUENCE [LARGE SCALE GENOMIC DNA]</scope>
    <source>
        <strain evidence="1">CFBP3840</strain>
    </source>
</reference>
<accession>A0A2K4WUT3</accession>
<name>A0A2K4WUT3_PSESX</name>